<dbReference type="InterPro" id="IPR023393">
    <property type="entry name" value="START-like_dom_sf"/>
</dbReference>
<comment type="similarity">
    <text evidence="1">Belongs to the AHA1 family.</text>
</comment>
<dbReference type="Gene3D" id="3.15.10.20">
    <property type="entry name" value="Activator of Hsp90 ATPase Aha1, N-terminal domain"/>
    <property type="match status" value="1"/>
</dbReference>
<accession>A0A2V3IPV0</accession>
<dbReference type="GO" id="GO:0001671">
    <property type="term" value="F:ATPase activator activity"/>
    <property type="evidence" value="ECO:0007669"/>
    <property type="project" value="InterPro"/>
</dbReference>
<evidence type="ECO:0000256" key="1">
    <source>
        <dbReference type="ARBA" id="ARBA00006817"/>
    </source>
</evidence>
<keyword evidence="3" id="KW-0346">Stress response</keyword>
<evidence type="ECO:0000313" key="3">
    <source>
        <dbReference type="EMBL" id="PXF44098.1"/>
    </source>
</evidence>
<keyword evidence="4" id="KW-1185">Reference proteome</keyword>
<dbReference type="InterPro" id="IPR036338">
    <property type="entry name" value="Aha1"/>
</dbReference>
<dbReference type="Pfam" id="PF09229">
    <property type="entry name" value="Aha1_N"/>
    <property type="match status" value="1"/>
</dbReference>
<dbReference type="PANTHER" id="PTHR13009:SF22">
    <property type="entry name" value="LD43819P"/>
    <property type="match status" value="1"/>
</dbReference>
<dbReference type="STRING" id="448386.A0A2V3IPV0"/>
<evidence type="ECO:0000313" key="4">
    <source>
        <dbReference type="Proteomes" id="UP000247409"/>
    </source>
</evidence>
<dbReference type="InterPro" id="IPR015310">
    <property type="entry name" value="AHSA1-like_N"/>
</dbReference>
<protein>
    <submittedName>
        <fullName evidence="3">Activator of 90 kDa heat shock protein ATPase-like</fullName>
    </submittedName>
</protein>
<dbReference type="OrthoDB" id="567237at2759"/>
<name>A0A2V3IPV0_9FLOR</name>
<dbReference type="SMART" id="SM01000">
    <property type="entry name" value="Aha1_N"/>
    <property type="match status" value="1"/>
</dbReference>
<dbReference type="Proteomes" id="UP000247409">
    <property type="component" value="Unassembled WGS sequence"/>
</dbReference>
<dbReference type="GO" id="GO:0051087">
    <property type="term" value="F:protein-folding chaperone binding"/>
    <property type="evidence" value="ECO:0007669"/>
    <property type="project" value="InterPro"/>
</dbReference>
<dbReference type="AlphaFoldDB" id="A0A2V3IPV0"/>
<dbReference type="Gene3D" id="3.30.530.20">
    <property type="match status" value="1"/>
</dbReference>
<evidence type="ECO:0000259" key="2">
    <source>
        <dbReference type="SMART" id="SM01000"/>
    </source>
</evidence>
<organism evidence="3 4">
    <name type="scientific">Gracilariopsis chorda</name>
    <dbReference type="NCBI Taxonomy" id="448386"/>
    <lineage>
        <taxon>Eukaryota</taxon>
        <taxon>Rhodophyta</taxon>
        <taxon>Florideophyceae</taxon>
        <taxon>Rhodymeniophycidae</taxon>
        <taxon>Gracilariales</taxon>
        <taxon>Gracilariaceae</taxon>
        <taxon>Gracilariopsis</taxon>
    </lineage>
</organism>
<reference evidence="3 4" key="1">
    <citation type="journal article" date="2018" name="Mol. Biol. Evol.">
        <title>Analysis of the draft genome of the red seaweed Gracilariopsis chorda provides insights into genome size evolution in Rhodophyta.</title>
        <authorList>
            <person name="Lee J."/>
            <person name="Yang E.C."/>
            <person name="Graf L."/>
            <person name="Yang J.H."/>
            <person name="Qiu H."/>
            <person name="Zel Zion U."/>
            <person name="Chan C.X."/>
            <person name="Stephens T.G."/>
            <person name="Weber A.P.M."/>
            <person name="Boo G.H."/>
            <person name="Boo S.M."/>
            <person name="Kim K.M."/>
            <person name="Shin Y."/>
            <person name="Jung M."/>
            <person name="Lee S.J."/>
            <person name="Yim H.S."/>
            <person name="Lee J.H."/>
            <person name="Bhattacharya D."/>
            <person name="Yoon H.S."/>
        </authorList>
    </citation>
    <scope>NUCLEOTIDE SEQUENCE [LARGE SCALE GENOMIC DNA]</scope>
    <source>
        <strain evidence="3 4">SKKU-2015</strain>
        <tissue evidence="3">Whole body</tissue>
    </source>
</reference>
<comment type="caution">
    <text evidence="3">The sequence shown here is derived from an EMBL/GenBank/DDBJ whole genome shotgun (WGS) entry which is preliminary data.</text>
</comment>
<proteinExistence type="inferred from homology"/>
<dbReference type="Pfam" id="PF08327">
    <property type="entry name" value="AHSA1"/>
    <property type="match status" value="1"/>
</dbReference>
<feature type="domain" description="Activator of Hsp90 ATPase AHSA1-like N-terminal" evidence="2">
    <location>
        <begin position="29"/>
        <end position="159"/>
    </location>
</feature>
<dbReference type="GO" id="GO:0006457">
    <property type="term" value="P:protein folding"/>
    <property type="evidence" value="ECO:0007669"/>
    <property type="project" value="TreeGrafter"/>
</dbReference>
<dbReference type="GO" id="GO:0005829">
    <property type="term" value="C:cytosol"/>
    <property type="evidence" value="ECO:0007669"/>
    <property type="project" value="TreeGrafter"/>
</dbReference>
<dbReference type="SUPFAM" id="SSF103111">
    <property type="entry name" value="Activator of Hsp90 ATPase, Aha1"/>
    <property type="match status" value="1"/>
</dbReference>
<sequence length="334" mass="37081">MALRGEGDPRWVVRERQDGRNVNSWHWEDKDVTNWAQQRIKQLITPESCVCSYNGTTVAVKSVDTVDGDATLYNRKGVLKVLYDLKVVGKWTTLHGEEEQRTLGEFRFELFDEEPHIVVSIDDKAPQKDGGAKECFVRNVTPLIKKECGVFITEMHAGAGQQVDGLQKASNKKECDTKVTDYLRSGMNQKAAVTKESNVSELILKDVFTCSGMDMYLALTDARRLEAITRAKAVSEGTVGGNVRLMNGEVTGRYKRLEEAKKIEMEWKLGCWGEGADAGVATIGIDEEDGKTEVSVVVSGVPKAMASKTEGFWRVQMLQAMKVVMGWGSASKFL</sequence>
<gene>
    <name evidence="3" type="ORF">BWQ96_06179</name>
</gene>
<dbReference type="InterPro" id="IPR013538">
    <property type="entry name" value="ASHA1/2-like_C"/>
</dbReference>
<dbReference type="SUPFAM" id="SSF55961">
    <property type="entry name" value="Bet v1-like"/>
    <property type="match status" value="1"/>
</dbReference>
<dbReference type="PANTHER" id="PTHR13009">
    <property type="entry name" value="HEAT SHOCK PROTEIN 90 HSP90 CO-CHAPERONE AHA-1"/>
    <property type="match status" value="1"/>
</dbReference>
<dbReference type="EMBL" id="NBIV01000102">
    <property type="protein sequence ID" value="PXF44098.1"/>
    <property type="molecule type" value="Genomic_DNA"/>
</dbReference>